<keyword evidence="5 8" id="KW-0804">Transcription</keyword>
<evidence type="ECO:0000313" key="12">
    <source>
        <dbReference type="Proteomes" id="UP001634007"/>
    </source>
</evidence>
<dbReference type="PANTHER" id="PTHR31384:SF25">
    <property type="entry name" value="AUXIN RESPONSE FACTOR"/>
    <property type="match status" value="1"/>
</dbReference>
<dbReference type="Proteomes" id="UP001634007">
    <property type="component" value="Unassembled WGS sequence"/>
</dbReference>
<dbReference type="AlphaFoldDB" id="A0ABD3ITS5"/>
<dbReference type="Pfam" id="PF02362">
    <property type="entry name" value="B3"/>
    <property type="match status" value="1"/>
</dbReference>
<keyword evidence="3 8" id="KW-0805">Transcription regulation</keyword>
<evidence type="ECO:0000256" key="1">
    <source>
        <dbReference type="ARBA" id="ARBA00004123"/>
    </source>
</evidence>
<name>A0ABD3ITS5_EUCGL</name>
<evidence type="ECO:0000313" key="11">
    <source>
        <dbReference type="EMBL" id="KAL3717562.1"/>
    </source>
</evidence>
<feature type="compositionally biased region" description="Polar residues" evidence="9">
    <location>
        <begin position="499"/>
        <end position="508"/>
    </location>
</feature>
<protein>
    <recommendedName>
        <fullName evidence="8">Auxin response factor</fullName>
    </recommendedName>
</protein>
<feature type="domain" description="TF-B3" evidence="10">
    <location>
        <begin position="229"/>
        <end position="331"/>
    </location>
</feature>
<feature type="region of interest" description="Disordered" evidence="9">
    <location>
        <begin position="33"/>
        <end position="55"/>
    </location>
</feature>
<dbReference type="GO" id="GO:0005634">
    <property type="term" value="C:nucleus"/>
    <property type="evidence" value="ECO:0007669"/>
    <property type="project" value="UniProtKB-SubCell"/>
</dbReference>
<dbReference type="InterPro" id="IPR015300">
    <property type="entry name" value="DNA-bd_pseudobarrel_sf"/>
</dbReference>
<dbReference type="InterPro" id="IPR010525">
    <property type="entry name" value="ARF_dom"/>
</dbReference>
<evidence type="ECO:0000256" key="2">
    <source>
        <dbReference type="ARBA" id="ARBA00007853"/>
    </source>
</evidence>
<dbReference type="SMART" id="SM01019">
    <property type="entry name" value="B3"/>
    <property type="match status" value="1"/>
</dbReference>
<keyword evidence="6 8" id="KW-0539">Nucleus</keyword>
<evidence type="ECO:0000256" key="9">
    <source>
        <dbReference type="SAM" id="MobiDB-lite"/>
    </source>
</evidence>
<dbReference type="Gene3D" id="2.30.30.1040">
    <property type="match status" value="1"/>
</dbReference>
<feature type="compositionally biased region" description="Basic and acidic residues" evidence="9">
    <location>
        <begin position="516"/>
        <end position="525"/>
    </location>
</feature>
<dbReference type="Gene3D" id="3.10.20.90">
    <property type="entry name" value="Phosphatidylinositol 3-kinase Catalytic Subunit, Chain A, domain 1"/>
    <property type="match status" value="1"/>
</dbReference>
<sequence>MTKRARETESQTQAEASLPHYFFCDTLPRPSPLPLSRRTRAHEHHHHHHHHLLARRTTRLQPGRYAETTRSRGRLAEELQLTPRPIDTQGCRGIGKERMSSCVESHDRSSSCCGNIGTGRGDNLHEQLWHACAGPLAYVPKARETVFYFPQGHIEQIEAYTNQDGDMEMPIYKLPSKILCKVVCVQLKAEIHTDEVFAQVTLIPEAKKDEVNPNCKTSATPPRDNSRFFVKILTQSDTSTHGGCSLPKRPADECLPSLDKSQHHPVQDLVTKDLQGNLWCFRHIYRGKPERHLLTRGWSDFLTSKKLVTGDACIFLSGRDGDVRIGVRRLMKSQTTTSSSILSGHSMRHGILASALHAVSTGTMFTVYYRPWACTSGFIIGYQQYVKAMANDYSIGKRFRMQFEDELCGEQRLGGTVVSIEDLDQMRWPGSDWKCLKVQWDSSRVKCICPERVSPWDIESLDQDGKKQAVLPTSLKRTRPCSLQLDWPPTFVMDESQWTSVAPKSQRQPGVFQGDGGKRESRGPGDHWPPASIAPGCNPVKSLPAQDVMPANSTSWEARTTFETKDDNEKTLAQTNRFGKCKVFGVSLADDTSELPSLQVSNSSELSSPSSVPPLSKSSDFVQVIINETARGRPADLSPFKGYDKFIHGLDQLFYFGGNLIGRSSGWHEKCTDDNGDSVPIRDYNREFVSMVHQGLICPKEEEQGKQGPCSSDVVSS</sequence>
<dbReference type="FunFam" id="2.30.30.1040:FF:000001">
    <property type="entry name" value="Auxin response factor"/>
    <property type="match status" value="1"/>
</dbReference>
<dbReference type="SUPFAM" id="SSF101936">
    <property type="entry name" value="DNA-binding pseudobarrel domain"/>
    <property type="match status" value="1"/>
</dbReference>
<keyword evidence="4 8" id="KW-0238">DNA-binding</keyword>
<evidence type="ECO:0000256" key="4">
    <source>
        <dbReference type="ARBA" id="ARBA00023125"/>
    </source>
</evidence>
<feature type="region of interest" description="Disordered" evidence="9">
    <location>
        <begin position="499"/>
        <end position="527"/>
    </location>
</feature>
<feature type="compositionally biased region" description="Basic residues" evidence="9">
    <location>
        <begin position="37"/>
        <end position="55"/>
    </location>
</feature>
<dbReference type="PANTHER" id="PTHR31384">
    <property type="entry name" value="AUXIN RESPONSE FACTOR 4-RELATED"/>
    <property type="match status" value="1"/>
</dbReference>
<dbReference type="Gene3D" id="2.40.330.10">
    <property type="entry name" value="DNA-binding pseudobarrel domain"/>
    <property type="match status" value="1"/>
</dbReference>
<dbReference type="EMBL" id="JBJKBG010000011">
    <property type="protein sequence ID" value="KAL3717562.1"/>
    <property type="molecule type" value="Genomic_DNA"/>
</dbReference>
<evidence type="ECO:0000256" key="5">
    <source>
        <dbReference type="ARBA" id="ARBA00023163"/>
    </source>
</evidence>
<dbReference type="FunFam" id="2.40.330.10:FF:000001">
    <property type="entry name" value="Auxin response factor"/>
    <property type="match status" value="1"/>
</dbReference>
<comment type="subcellular location">
    <subcellularLocation>
        <location evidence="1 8">Nucleus</location>
    </subcellularLocation>
</comment>
<comment type="function">
    <text evidence="8">Auxin response factors (ARFs) are transcriptional factors that bind specifically to the DNA sequence 5'-TGTCTC-3' found in the auxin-responsive promoter elements (AuxREs).</text>
</comment>
<accession>A0ABD3ITS5</accession>
<comment type="subunit">
    <text evidence="8">Homodimers and heterodimers.</text>
</comment>
<dbReference type="PROSITE" id="PS50863">
    <property type="entry name" value="B3"/>
    <property type="match status" value="1"/>
</dbReference>
<dbReference type="Pfam" id="PF06507">
    <property type="entry name" value="ARF_AD"/>
    <property type="match status" value="1"/>
</dbReference>
<evidence type="ECO:0000259" key="10">
    <source>
        <dbReference type="PROSITE" id="PS50863"/>
    </source>
</evidence>
<evidence type="ECO:0000256" key="6">
    <source>
        <dbReference type="ARBA" id="ARBA00023242"/>
    </source>
</evidence>
<reference evidence="11 12" key="1">
    <citation type="submission" date="2024-11" db="EMBL/GenBank/DDBJ databases">
        <title>Chromosome-level genome assembly of Eucalyptus globulus Labill. provides insights into its genome evolution.</title>
        <authorList>
            <person name="Li X."/>
        </authorList>
    </citation>
    <scope>NUCLEOTIDE SEQUENCE [LARGE SCALE GENOMIC DNA]</scope>
    <source>
        <strain evidence="11">CL2024</strain>
        <tissue evidence="11">Fresh tender leaves</tissue>
    </source>
</reference>
<evidence type="ECO:0000256" key="3">
    <source>
        <dbReference type="ARBA" id="ARBA00023015"/>
    </source>
</evidence>
<dbReference type="InterPro" id="IPR003340">
    <property type="entry name" value="B3_DNA-bd"/>
</dbReference>
<keyword evidence="12" id="KW-1185">Reference proteome</keyword>
<proteinExistence type="inferred from homology"/>
<dbReference type="GO" id="GO:0003677">
    <property type="term" value="F:DNA binding"/>
    <property type="evidence" value="ECO:0007669"/>
    <property type="project" value="UniProtKB-KW"/>
</dbReference>
<comment type="caution">
    <text evidence="11">The sequence shown here is derived from an EMBL/GenBank/DDBJ whole genome shotgun (WGS) entry which is preliminary data.</text>
</comment>
<evidence type="ECO:0000256" key="8">
    <source>
        <dbReference type="RuleBase" id="RU004561"/>
    </source>
</evidence>
<dbReference type="GO" id="GO:0009734">
    <property type="term" value="P:auxin-activated signaling pathway"/>
    <property type="evidence" value="ECO:0007669"/>
    <property type="project" value="UniProtKB-KW"/>
</dbReference>
<dbReference type="CDD" id="cd10017">
    <property type="entry name" value="B3_DNA"/>
    <property type="match status" value="1"/>
</dbReference>
<dbReference type="InterPro" id="IPR044835">
    <property type="entry name" value="ARF_plant"/>
</dbReference>
<keyword evidence="7 8" id="KW-0927">Auxin signaling pathway</keyword>
<comment type="similarity">
    <text evidence="2 8">Belongs to the ARF family.</text>
</comment>
<evidence type="ECO:0000256" key="7">
    <source>
        <dbReference type="ARBA" id="ARBA00023294"/>
    </source>
</evidence>
<organism evidence="11 12">
    <name type="scientific">Eucalyptus globulus</name>
    <name type="common">Tasmanian blue gum</name>
    <dbReference type="NCBI Taxonomy" id="34317"/>
    <lineage>
        <taxon>Eukaryota</taxon>
        <taxon>Viridiplantae</taxon>
        <taxon>Streptophyta</taxon>
        <taxon>Embryophyta</taxon>
        <taxon>Tracheophyta</taxon>
        <taxon>Spermatophyta</taxon>
        <taxon>Magnoliopsida</taxon>
        <taxon>eudicotyledons</taxon>
        <taxon>Gunneridae</taxon>
        <taxon>Pentapetalae</taxon>
        <taxon>rosids</taxon>
        <taxon>malvids</taxon>
        <taxon>Myrtales</taxon>
        <taxon>Myrtaceae</taxon>
        <taxon>Myrtoideae</taxon>
        <taxon>Eucalypteae</taxon>
        <taxon>Eucalyptus</taxon>
    </lineage>
</organism>
<gene>
    <name evidence="11" type="ORF">ACJRO7_009060</name>
</gene>